<dbReference type="WBParaSite" id="jg1468">
    <property type="protein sequence ID" value="jg1468"/>
    <property type="gene ID" value="jg1468"/>
</dbReference>
<proteinExistence type="predicted"/>
<dbReference type="InterPro" id="IPR011990">
    <property type="entry name" value="TPR-like_helical_dom_sf"/>
</dbReference>
<sequence length="311" mass="35539">MIATMMKKAEFKYSKEANQQKQKSMLDEKANYWRLHGEEATVISDYKYCLLTFNKAYEMQPINALTLSGRATCYLKLGQPKSAFLDANEACIIDPLNIKAQTNKVLAMIALKLPREAIMKELDRTKNKELIKRYSQEPEEDHESSIKYFTKSLEKGVYGSPDYIKALINRGTCYYFLKNYEDAYIDMAQVIDFVDTPSVQQSKLFLKGTVLFELKRYEAIPTFERAISVNPGTEVAEGIKETLAIAKKPQSLALSENLGMDSEFFNMAIRKKLLECSLAIFPGHNSESKTSDIKLEVEVLVTFCHEDKMLF</sequence>
<accession>A0A915D0Z4</accession>
<dbReference type="GO" id="GO:0060090">
    <property type="term" value="F:molecular adaptor activity"/>
    <property type="evidence" value="ECO:0007669"/>
    <property type="project" value="TreeGrafter"/>
</dbReference>
<dbReference type="SUPFAM" id="SSF48452">
    <property type="entry name" value="TPR-like"/>
    <property type="match status" value="2"/>
</dbReference>
<evidence type="ECO:0000313" key="3">
    <source>
        <dbReference type="Proteomes" id="UP000887574"/>
    </source>
</evidence>
<evidence type="ECO:0000313" key="4">
    <source>
        <dbReference type="WBParaSite" id="jg1468"/>
    </source>
</evidence>
<dbReference type="InterPro" id="IPR019734">
    <property type="entry name" value="TPR_rpt"/>
</dbReference>
<dbReference type="GO" id="GO:0072380">
    <property type="term" value="C:TRC complex"/>
    <property type="evidence" value="ECO:0007669"/>
    <property type="project" value="TreeGrafter"/>
</dbReference>
<dbReference type="PANTHER" id="PTHR45831:SF2">
    <property type="entry name" value="LD24721P"/>
    <property type="match status" value="1"/>
</dbReference>
<organism evidence="3 4">
    <name type="scientific">Ditylenchus dipsaci</name>
    <dbReference type="NCBI Taxonomy" id="166011"/>
    <lineage>
        <taxon>Eukaryota</taxon>
        <taxon>Metazoa</taxon>
        <taxon>Ecdysozoa</taxon>
        <taxon>Nematoda</taxon>
        <taxon>Chromadorea</taxon>
        <taxon>Rhabditida</taxon>
        <taxon>Tylenchina</taxon>
        <taxon>Tylenchomorpha</taxon>
        <taxon>Sphaerularioidea</taxon>
        <taxon>Anguinidae</taxon>
        <taxon>Anguininae</taxon>
        <taxon>Ditylenchus</taxon>
    </lineage>
</organism>
<evidence type="ECO:0000256" key="1">
    <source>
        <dbReference type="ARBA" id="ARBA00022737"/>
    </source>
</evidence>
<keyword evidence="2" id="KW-0802">TPR repeat</keyword>
<dbReference type="Proteomes" id="UP000887574">
    <property type="component" value="Unplaced"/>
</dbReference>
<keyword evidence="3" id="KW-1185">Reference proteome</keyword>
<evidence type="ECO:0000256" key="2">
    <source>
        <dbReference type="ARBA" id="ARBA00022803"/>
    </source>
</evidence>
<dbReference type="AlphaFoldDB" id="A0A915D0Z4"/>
<dbReference type="GO" id="GO:0006620">
    <property type="term" value="P:post-translational protein targeting to endoplasmic reticulum membrane"/>
    <property type="evidence" value="ECO:0007669"/>
    <property type="project" value="TreeGrafter"/>
</dbReference>
<dbReference type="GO" id="GO:0016020">
    <property type="term" value="C:membrane"/>
    <property type="evidence" value="ECO:0007669"/>
    <property type="project" value="TreeGrafter"/>
</dbReference>
<dbReference type="PANTHER" id="PTHR45831">
    <property type="entry name" value="LD24721P"/>
    <property type="match status" value="1"/>
</dbReference>
<dbReference type="InterPro" id="IPR047150">
    <property type="entry name" value="SGT"/>
</dbReference>
<name>A0A915D0Z4_9BILA</name>
<reference evidence="4" key="1">
    <citation type="submission" date="2022-11" db="UniProtKB">
        <authorList>
            <consortium name="WormBaseParasite"/>
        </authorList>
    </citation>
    <scope>IDENTIFICATION</scope>
</reference>
<protein>
    <submittedName>
        <fullName evidence="4">Uncharacterized protein</fullName>
    </submittedName>
</protein>
<dbReference type="Gene3D" id="1.25.40.10">
    <property type="entry name" value="Tetratricopeptide repeat domain"/>
    <property type="match status" value="2"/>
</dbReference>
<keyword evidence="1" id="KW-0677">Repeat</keyword>
<dbReference type="SMART" id="SM00028">
    <property type="entry name" value="TPR"/>
    <property type="match status" value="4"/>
</dbReference>